<accession>A0A9P6LA89</accession>
<dbReference type="EMBL" id="WIUZ02000003">
    <property type="protein sequence ID" value="KAF9789209.1"/>
    <property type="molecule type" value="Genomic_DNA"/>
</dbReference>
<dbReference type="Proteomes" id="UP000736335">
    <property type="component" value="Unassembled WGS sequence"/>
</dbReference>
<gene>
    <name evidence="1" type="ORF">BJ322DRAFT_1017920</name>
</gene>
<name>A0A9P6LA89_9AGAM</name>
<keyword evidence="2" id="KW-1185">Reference proteome</keyword>
<proteinExistence type="predicted"/>
<dbReference type="AlphaFoldDB" id="A0A9P6LA89"/>
<protein>
    <submittedName>
        <fullName evidence="1">Uncharacterized protein</fullName>
    </submittedName>
</protein>
<evidence type="ECO:0000313" key="2">
    <source>
        <dbReference type="Proteomes" id="UP000736335"/>
    </source>
</evidence>
<comment type="caution">
    <text evidence="1">The sequence shown here is derived from an EMBL/GenBank/DDBJ whole genome shotgun (WGS) entry which is preliminary data.</text>
</comment>
<sequence>MADQTYQPPFQFIPRTPQSDFKDRKTLRKLYQYSYFEAVMDVFAPATRNLVFNGCLARDRRLKVEVAAQIRRNLGNAPPEMMNAVKLRTHYEVECILCEEYRSAYFALMNLVGVHMFDLVGDPHQQRDGVLESEDVRLDNMLG</sequence>
<reference evidence="1" key="1">
    <citation type="journal article" date="2020" name="Nat. Commun.">
        <title>Large-scale genome sequencing of mycorrhizal fungi provides insights into the early evolution of symbiotic traits.</title>
        <authorList>
            <person name="Miyauchi S."/>
            <person name="Kiss E."/>
            <person name="Kuo A."/>
            <person name="Drula E."/>
            <person name="Kohler A."/>
            <person name="Sanchez-Garcia M."/>
            <person name="Morin E."/>
            <person name="Andreopoulos B."/>
            <person name="Barry K.W."/>
            <person name="Bonito G."/>
            <person name="Buee M."/>
            <person name="Carver A."/>
            <person name="Chen C."/>
            <person name="Cichocki N."/>
            <person name="Clum A."/>
            <person name="Culley D."/>
            <person name="Crous P.W."/>
            <person name="Fauchery L."/>
            <person name="Girlanda M."/>
            <person name="Hayes R.D."/>
            <person name="Keri Z."/>
            <person name="LaButti K."/>
            <person name="Lipzen A."/>
            <person name="Lombard V."/>
            <person name="Magnuson J."/>
            <person name="Maillard F."/>
            <person name="Murat C."/>
            <person name="Nolan M."/>
            <person name="Ohm R.A."/>
            <person name="Pangilinan J."/>
            <person name="Pereira M.F."/>
            <person name="Perotto S."/>
            <person name="Peter M."/>
            <person name="Pfister S."/>
            <person name="Riley R."/>
            <person name="Sitrit Y."/>
            <person name="Stielow J.B."/>
            <person name="Szollosi G."/>
            <person name="Zifcakova L."/>
            <person name="Stursova M."/>
            <person name="Spatafora J.W."/>
            <person name="Tedersoo L."/>
            <person name="Vaario L.M."/>
            <person name="Yamada A."/>
            <person name="Yan M."/>
            <person name="Wang P."/>
            <person name="Xu J."/>
            <person name="Bruns T."/>
            <person name="Baldrian P."/>
            <person name="Vilgalys R."/>
            <person name="Dunand C."/>
            <person name="Henrissat B."/>
            <person name="Grigoriev I.V."/>
            <person name="Hibbett D."/>
            <person name="Nagy L.G."/>
            <person name="Martin F.M."/>
        </authorList>
    </citation>
    <scope>NUCLEOTIDE SEQUENCE</scope>
    <source>
        <strain evidence="1">UH-Tt-Lm1</strain>
    </source>
</reference>
<evidence type="ECO:0000313" key="1">
    <source>
        <dbReference type="EMBL" id="KAF9789209.1"/>
    </source>
</evidence>
<reference evidence="1" key="2">
    <citation type="submission" date="2020-11" db="EMBL/GenBank/DDBJ databases">
        <authorList>
            <consortium name="DOE Joint Genome Institute"/>
            <person name="Kuo A."/>
            <person name="Miyauchi S."/>
            <person name="Kiss E."/>
            <person name="Drula E."/>
            <person name="Kohler A."/>
            <person name="Sanchez-Garcia M."/>
            <person name="Andreopoulos B."/>
            <person name="Barry K.W."/>
            <person name="Bonito G."/>
            <person name="Buee M."/>
            <person name="Carver A."/>
            <person name="Chen C."/>
            <person name="Cichocki N."/>
            <person name="Clum A."/>
            <person name="Culley D."/>
            <person name="Crous P.W."/>
            <person name="Fauchery L."/>
            <person name="Girlanda M."/>
            <person name="Hayes R."/>
            <person name="Keri Z."/>
            <person name="Labutti K."/>
            <person name="Lipzen A."/>
            <person name="Lombard V."/>
            <person name="Magnuson J."/>
            <person name="Maillard F."/>
            <person name="Morin E."/>
            <person name="Murat C."/>
            <person name="Nolan M."/>
            <person name="Ohm R."/>
            <person name="Pangilinan J."/>
            <person name="Pereira M."/>
            <person name="Perotto S."/>
            <person name="Peter M."/>
            <person name="Riley R."/>
            <person name="Sitrit Y."/>
            <person name="Stielow B."/>
            <person name="Szollosi G."/>
            <person name="Zifcakova L."/>
            <person name="Stursova M."/>
            <person name="Spatafora J.W."/>
            <person name="Tedersoo L."/>
            <person name="Vaario L.-M."/>
            <person name="Yamada A."/>
            <person name="Yan M."/>
            <person name="Wang P."/>
            <person name="Xu J."/>
            <person name="Bruns T."/>
            <person name="Baldrian P."/>
            <person name="Vilgalys R."/>
            <person name="Henrissat B."/>
            <person name="Grigoriev I.V."/>
            <person name="Hibbett D."/>
            <person name="Nagy L.G."/>
            <person name="Martin F.M."/>
        </authorList>
    </citation>
    <scope>NUCLEOTIDE SEQUENCE</scope>
    <source>
        <strain evidence="1">UH-Tt-Lm1</strain>
    </source>
</reference>
<organism evidence="1 2">
    <name type="scientific">Thelephora terrestris</name>
    <dbReference type="NCBI Taxonomy" id="56493"/>
    <lineage>
        <taxon>Eukaryota</taxon>
        <taxon>Fungi</taxon>
        <taxon>Dikarya</taxon>
        <taxon>Basidiomycota</taxon>
        <taxon>Agaricomycotina</taxon>
        <taxon>Agaricomycetes</taxon>
        <taxon>Thelephorales</taxon>
        <taxon>Thelephoraceae</taxon>
        <taxon>Thelephora</taxon>
    </lineage>
</organism>